<gene>
    <name evidence="2" type="ORF">ACFOGJ_18920</name>
</gene>
<protein>
    <submittedName>
        <fullName evidence="2">DUF1330 domain-containing protein</fullName>
    </submittedName>
</protein>
<dbReference type="SUPFAM" id="SSF54909">
    <property type="entry name" value="Dimeric alpha+beta barrel"/>
    <property type="match status" value="1"/>
</dbReference>
<dbReference type="Gene3D" id="3.30.70.100">
    <property type="match status" value="1"/>
</dbReference>
<dbReference type="Proteomes" id="UP001595528">
    <property type="component" value="Unassembled WGS sequence"/>
</dbReference>
<comment type="caution">
    <text evidence="2">The sequence shown here is derived from an EMBL/GenBank/DDBJ whole genome shotgun (WGS) entry which is preliminary data.</text>
</comment>
<evidence type="ECO:0000259" key="1">
    <source>
        <dbReference type="Pfam" id="PF07045"/>
    </source>
</evidence>
<evidence type="ECO:0000313" key="2">
    <source>
        <dbReference type="EMBL" id="MFC3229327.1"/>
    </source>
</evidence>
<name>A0ABV7L3X0_9PROT</name>
<dbReference type="InterPro" id="IPR010753">
    <property type="entry name" value="DUF1330"/>
</dbReference>
<dbReference type="PANTHER" id="PTHR41521:SF4">
    <property type="entry name" value="BLR0684 PROTEIN"/>
    <property type="match status" value="1"/>
</dbReference>
<sequence>MSKGYWIGHIDVHDLESYRPYMAAAQAAIEAHGGRYLVRGGKNELVEGAARSRHVVVEFDSYETALAAYRSDQYQAAKSMRTPYSEGDILVIEGYGG</sequence>
<dbReference type="PANTHER" id="PTHR41521">
    <property type="match status" value="1"/>
</dbReference>
<reference evidence="3" key="1">
    <citation type="journal article" date="2019" name="Int. J. Syst. Evol. Microbiol.">
        <title>The Global Catalogue of Microorganisms (GCM) 10K type strain sequencing project: providing services to taxonomists for standard genome sequencing and annotation.</title>
        <authorList>
            <consortium name="The Broad Institute Genomics Platform"/>
            <consortium name="The Broad Institute Genome Sequencing Center for Infectious Disease"/>
            <person name="Wu L."/>
            <person name="Ma J."/>
        </authorList>
    </citation>
    <scope>NUCLEOTIDE SEQUENCE [LARGE SCALE GENOMIC DNA]</scope>
    <source>
        <strain evidence="3">KCTC 42964</strain>
    </source>
</reference>
<proteinExistence type="predicted"/>
<dbReference type="Pfam" id="PF07045">
    <property type="entry name" value="DUF1330"/>
    <property type="match status" value="1"/>
</dbReference>
<organism evidence="2 3">
    <name type="scientific">Marinibaculum pumilum</name>
    <dbReference type="NCBI Taxonomy" id="1766165"/>
    <lineage>
        <taxon>Bacteria</taxon>
        <taxon>Pseudomonadati</taxon>
        <taxon>Pseudomonadota</taxon>
        <taxon>Alphaproteobacteria</taxon>
        <taxon>Rhodospirillales</taxon>
        <taxon>Rhodospirillaceae</taxon>
        <taxon>Marinibaculum</taxon>
    </lineage>
</organism>
<accession>A0ABV7L3X0</accession>
<keyword evidence="3" id="KW-1185">Reference proteome</keyword>
<evidence type="ECO:0000313" key="3">
    <source>
        <dbReference type="Proteomes" id="UP001595528"/>
    </source>
</evidence>
<dbReference type="EMBL" id="JBHRTR010000031">
    <property type="protein sequence ID" value="MFC3229327.1"/>
    <property type="molecule type" value="Genomic_DNA"/>
</dbReference>
<dbReference type="RefSeq" id="WP_379903413.1">
    <property type="nucleotide sequence ID" value="NZ_JBHRTR010000031.1"/>
</dbReference>
<feature type="domain" description="DUF1330" evidence="1">
    <location>
        <begin position="3"/>
        <end position="95"/>
    </location>
</feature>
<dbReference type="InterPro" id="IPR011008">
    <property type="entry name" value="Dimeric_a/b-barrel"/>
</dbReference>